<dbReference type="PANTHER" id="PTHR18964">
    <property type="entry name" value="ROK (REPRESSOR, ORF, KINASE) FAMILY"/>
    <property type="match status" value="1"/>
</dbReference>
<dbReference type="KEGG" id="sgp:SpiGrapes_0323"/>
<dbReference type="InterPro" id="IPR043129">
    <property type="entry name" value="ATPase_NBD"/>
</dbReference>
<keyword evidence="1" id="KW-0418">Kinase</keyword>
<dbReference type="CDD" id="cd00090">
    <property type="entry name" value="HTH_ARSR"/>
    <property type="match status" value="1"/>
</dbReference>
<keyword evidence="2" id="KW-1185">Reference proteome</keyword>
<dbReference type="PANTHER" id="PTHR18964:SF110">
    <property type="entry name" value="TRANSCRIPTIONAL REGULATOR, XYLR-RELATED"/>
    <property type="match status" value="1"/>
</dbReference>
<dbReference type="Gene3D" id="3.30.420.40">
    <property type="match status" value="2"/>
</dbReference>
<dbReference type="HOGENOM" id="CLU_036604_13_5_12"/>
<dbReference type="Pfam" id="PF00480">
    <property type="entry name" value="ROK"/>
    <property type="match status" value="1"/>
</dbReference>
<dbReference type="InterPro" id="IPR036390">
    <property type="entry name" value="WH_DNA-bd_sf"/>
</dbReference>
<dbReference type="STRING" id="158190.SpiGrapes_0323"/>
<dbReference type="GO" id="GO:0016301">
    <property type="term" value="F:kinase activity"/>
    <property type="evidence" value="ECO:0007669"/>
    <property type="project" value="UniProtKB-KW"/>
</dbReference>
<organism evidence="1 2">
    <name type="scientific">Sphaerochaeta pleomorpha (strain ATCC BAA-1885 / DSM 22778 / Grapes)</name>
    <dbReference type="NCBI Taxonomy" id="158190"/>
    <lineage>
        <taxon>Bacteria</taxon>
        <taxon>Pseudomonadati</taxon>
        <taxon>Spirochaetota</taxon>
        <taxon>Spirochaetia</taxon>
        <taxon>Spirochaetales</taxon>
        <taxon>Sphaerochaetaceae</taxon>
        <taxon>Sphaerochaeta</taxon>
    </lineage>
</organism>
<accession>G8QVE9</accession>
<dbReference type="InterPro" id="IPR036388">
    <property type="entry name" value="WH-like_DNA-bd_sf"/>
</dbReference>
<dbReference type="eggNOG" id="COG1940">
    <property type="taxonomic scope" value="Bacteria"/>
</dbReference>
<protein>
    <submittedName>
        <fullName evidence="1">Transcriptional regulator/sugar kinase</fullName>
    </submittedName>
</protein>
<reference evidence="1 2" key="1">
    <citation type="submission" date="2011-11" db="EMBL/GenBank/DDBJ databases">
        <title>Complete sequence of Spirochaeta sp. grapes.</title>
        <authorList>
            <consortium name="US DOE Joint Genome Institute"/>
            <person name="Lucas S."/>
            <person name="Han J."/>
            <person name="Lapidus A."/>
            <person name="Cheng J.-F."/>
            <person name="Goodwin L."/>
            <person name="Pitluck S."/>
            <person name="Peters L."/>
            <person name="Ovchinnikova G."/>
            <person name="Munk A.C."/>
            <person name="Detter J.C."/>
            <person name="Han C."/>
            <person name="Tapia R."/>
            <person name="Land M."/>
            <person name="Hauser L."/>
            <person name="Kyrpides N."/>
            <person name="Ivanova N."/>
            <person name="Pagani I."/>
            <person name="Ritalahtilisa K."/>
            <person name="Loeffler F."/>
            <person name="Woyke T."/>
        </authorList>
    </citation>
    <scope>NUCLEOTIDE SEQUENCE [LARGE SCALE GENOMIC DNA]</scope>
    <source>
        <strain evidence="2">ATCC BAA-1885 / DSM 22778 / Grapes</strain>
    </source>
</reference>
<dbReference type="OrthoDB" id="369851at2"/>
<proteinExistence type="predicted"/>
<dbReference type="InterPro" id="IPR000600">
    <property type="entry name" value="ROK"/>
</dbReference>
<dbReference type="SUPFAM" id="SSF46785">
    <property type="entry name" value="Winged helix' DNA-binding domain"/>
    <property type="match status" value="1"/>
</dbReference>
<dbReference type="RefSeq" id="WP_014269031.1">
    <property type="nucleotide sequence ID" value="NC_016633.1"/>
</dbReference>
<dbReference type="SUPFAM" id="SSF53067">
    <property type="entry name" value="Actin-like ATPase domain"/>
    <property type="match status" value="1"/>
</dbReference>
<gene>
    <name evidence="1" type="ordered locus">SpiGrapes_0323</name>
</gene>
<dbReference type="InterPro" id="IPR011991">
    <property type="entry name" value="ArsR-like_HTH"/>
</dbReference>
<evidence type="ECO:0000313" key="2">
    <source>
        <dbReference type="Proteomes" id="UP000005632"/>
    </source>
</evidence>
<dbReference type="Gene3D" id="1.10.10.10">
    <property type="entry name" value="Winged helix-like DNA-binding domain superfamily/Winged helix DNA-binding domain"/>
    <property type="match status" value="1"/>
</dbReference>
<keyword evidence="1" id="KW-0808">Transferase</keyword>
<sequence>MKIVGNSQYQKGANGLLILNLLRKYPCSRVQIAHELGLQNSTVTYSVARLLENGTVREVETEKPEVPEVTKIGRKPNLVGLNPDFGRIIGIEMMSGLYRVCICDICGMVLVKEELHYAKKNSPFQELVAEALGIASAKCGNFPILGACIAVPGIVHDGNTCIEECWTHDLKNVEFKPFLQTFPFPVLFENDANCCALKYMFNRDDQNDNFFYLLARKHDSEVVPAGIPTIGLGLGLVVHGKLIRGASSRSGEYRSSRLMGTKSNGQIDLTEEQLKNLDTDASIQRDLIKRVFADLFCAISIFDPSNFYVGGFLTSLPYRYVLGDVLSHELQDDWFETKWEGEMILVHDTLFDPAEGAADKILELLFKVPHVGSSEPDLRQWNALLNGII</sequence>
<dbReference type="eggNOG" id="COG0640">
    <property type="taxonomic scope" value="Bacteria"/>
</dbReference>
<dbReference type="EMBL" id="CP003155">
    <property type="protein sequence ID" value="AEV28182.1"/>
    <property type="molecule type" value="Genomic_DNA"/>
</dbReference>
<name>G8QVE9_SPHPG</name>
<dbReference type="Proteomes" id="UP000005632">
    <property type="component" value="Chromosome"/>
</dbReference>
<dbReference type="GO" id="GO:0006355">
    <property type="term" value="P:regulation of DNA-templated transcription"/>
    <property type="evidence" value="ECO:0007669"/>
    <property type="project" value="UniProtKB-ARBA"/>
</dbReference>
<evidence type="ECO:0000313" key="1">
    <source>
        <dbReference type="EMBL" id="AEV28182.1"/>
    </source>
</evidence>
<dbReference type="AlphaFoldDB" id="G8QVE9"/>